<dbReference type="PRINTS" id="PR00412">
    <property type="entry name" value="EPOXHYDRLASE"/>
</dbReference>
<dbReference type="PRINTS" id="PR00111">
    <property type="entry name" value="ABHYDROLASE"/>
</dbReference>
<dbReference type="SUPFAM" id="SSF53474">
    <property type="entry name" value="alpha/beta-Hydrolases"/>
    <property type="match status" value="1"/>
</dbReference>
<reference evidence="2" key="1">
    <citation type="submission" date="2023-06" db="EMBL/GenBank/DDBJ databases">
        <authorList>
            <person name="Zhang S."/>
        </authorList>
    </citation>
    <scope>NUCLEOTIDE SEQUENCE</scope>
    <source>
        <strain evidence="2">SG2303</strain>
    </source>
</reference>
<dbReference type="Pfam" id="PF12697">
    <property type="entry name" value="Abhydrolase_6"/>
    <property type="match status" value="1"/>
</dbReference>
<evidence type="ECO:0000313" key="2">
    <source>
        <dbReference type="EMBL" id="MDN0076598.1"/>
    </source>
</evidence>
<dbReference type="PANTHER" id="PTHR43798">
    <property type="entry name" value="MONOACYLGLYCEROL LIPASE"/>
    <property type="match status" value="1"/>
</dbReference>
<dbReference type="GO" id="GO:0016787">
    <property type="term" value="F:hydrolase activity"/>
    <property type="evidence" value="ECO:0007669"/>
    <property type="project" value="UniProtKB-KW"/>
</dbReference>
<proteinExistence type="predicted"/>
<protein>
    <submittedName>
        <fullName evidence="2">Alpha/beta hydrolase</fullName>
    </submittedName>
</protein>
<name>A0ABT7XSA8_9NEIS</name>
<dbReference type="InterPro" id="IPR050266">
    <property type="entry name" value="AB_hydrolase_sf"/>
</dbReference>
<comment type="caution">
    <text evidence="2">The sequence shown here is derived from an EMBL/GenBank/DDBJ whole genome shotgun (WGS) entry which is preliminary data.</text>
</comment>
<feature type="domain" description="AB hydrolase-1" evidence="1">
    <location>
        <begin position="31"/>
        <end position="265"/>
    </location>
</feature>
<accession>A0ABT7XSA8</accession>
<dbReference type="RefSeq" id="WP_289831251.1">
    <property type="nucleotide sequence ID" value="NZ_JAUEDK010000037.1"/>
</dbReference>
<dbReference type="EMBL" id="JAUEDK010000037">
    <property type="protein sequence ID" value="MDN0076598.1"/>
    <property type="molecule type" value="Genomic_DNA"/>
</dbReference>
<dbReference type="Gene3D" id="3.40.50.1820">
    <property type="entry name" value="alpha/beta hydrolase"/>
    <property type="match status" value="1"/>
</dbReference>
<dbReference type="InterPro" id="IPR000639">
    <property type="entry name" value="Epox_hydrolase-like"/>
</dbReference>
<gene>
    <name evidence="2" type="ORF">QU481_17155</name>
</gene>
<dbReference type="InterPro" id="IPR000073">
    <property type="entry name" value="AB_hydrolase_1"/>
</dbReference>
<dbReference type="InterPro" id="IPR029058">
    <property type="entry name" value="AB_hydrolase_fold"/>
</dbReference>
<dbReference type="PANTHER" id="PTHR43798:SF5">
    <property type="entry name" value="MONOACYLGLYCEROL LIPASE ABHD6"/>
    <property type="match status" value="1"/>
</dbReference>
<organism evidence="2 3">
    <name type="scientific">Crenobacter oryzisoli</name>
    <dbReference type="NCBI Taxonomy" id="3056844"/>
    <lineage>
        <taxon>Bacteria</taxon>
        <taxon>Pseudomonadati</taxon>
        <taxon>Pseudomonadota</taxon>
        <taxon>Betaproteobacteria</taxon>
        <taxon>Neisseriales</taxon>
        <taxon>Neisseriaceae</taxon>
        <taxon>Crenobacter</taxon>
    </lineage>
</organism>
<sequence>MARLALSEGRYLDAGDGLRLHFQECGSGPAVIFLHGSGPGASGQSNFESNMLEFARAGFRAIALDLFGYGQSSKPADRRYELAFQVVALKSLVTQLGLRKVNLVGNSMGGAVALRFAMENAERMNKLILLAPGGLGKKLRYLRMPGIRAMMWTMLGPGGPSWTKLKKVFDRQVYDPSKIPDALISERLAVAKTQPRQVYSTLKVDNLLPRLGEIACPTLCFWGTDDQFCPVETAALLADGIRDCKVMLVGRCGHWVQMEHPELFNGESLRFLADEVQALPAATELVS</sequence>
<keyword evidence="2" id="KW-0378">Hydrolase</keyword>
<evidence type="ECO:0000259" key="1">
    <source>
        <dbReference type="Pfam" id="PF12697"/>
    </source>
</evidence>
<keyword evidence="3" id="KW-1185">Reference proteome</keyword>
<evidence type="ECO:0000313" key="3">
    <source>
        <dbReference type="Proteomes" id="UP001168540"/>
    </source>
</evidence>
<dbReference type="Proteomes" id="UP001168540">
    <property type="component" value="Unassembled WGS sequence"/>
</dbReference>